<dbReference type="Pfam" id="PF00296">
    <property type="entry name" value="Bac_luciferase"/>
    <property type="match status" value="1"/>
</dbReference>
<reference evidence="4 5" key="1">
    <citation type="submission" date="2019-08" db="EMBL/GenBank/DDBJ databases">
        <authorList>
            <person name="Peeters C."/>
        </authorList>
    </citation>
    <scope>NUCLEOTIDE SEQUENCE [LARGE SCALE GENOMIC DNA]</scope>
    <source>
        <strain evidence="4 5">LMG 31118</strain>
    </source>
</reference>
<evidence type="ECO:0000256" key="1">
    <source>
        <dbReference type="ARBA" id="ARBA00023002"/>
    </source>
</evidence>
<dbReference type="AlphaFoldDB" id="A0A5E5APK9"/>
<evidence type="ECO:0000256" key="2">
    <source>
        <dbReference type="ARBA" id="ARBA00023033"/>
    </source>
</evidence>
<dbReference type="GO" id="GO:0004497">
    <property type="term" value="F:monooxygenase activity"/>
    <property type="evidence" value="ECO:0007669"/>
    <property type="project" value="UniProtKB-KW"/>
</dbReference>
<dbReference type="Proteomes" id="UP000414136">
    <property type="component" value="Unassembled WGS sequence"/>
</dbReference>
<dbReference type="InterPro" id="IPR036661">
    <property type="entry name" value="Luciferase-like_sf"/>
</dbReference>
<dbReference type="SUPFAM" id="SSF51679">
    <property type="entry name" value="Bacterial luciferase-like"/>
    <property type="match status" value="1"/>
</dbReference>
<dbReference type="PANTHER" id="PTHR30137">
    <property type="entry name" value="LUCIFERASE-LIKE MONOOXYGENASE"/>
    <property type="match status" value="1"/>
</dbReference>
<dbReference type="GO" id="GO:0016705">
    <property type="term" value="F:oxidoreductase activity, acting on paired donors, with incorporation or reduction of molecular oxygen"/>
    <property type="evidence" value="ECO:0007669"/>
    <property type="project" value="InterPro"/>
</dbReference>
<accession>A0A5E5APK9</accession>
<dbReference type="Gene3D" id="3.20.20.30">
    <property type="entry name" value="Luciferase-like domain"/>
    <property type="match status" value="1"/>
</dbReference>
<evidence type="ECO:0000259" key="3">
    <source>
        <dbReference type="Pfam" id="PF00296"/>
    </source>
</evidence>
<feature type="domain" description="Luciferase-like" evidence="3">
    <location>
        <begin position="1"/>
        <end position="315"/>
    </location>
</feature>
<proteinExistence type="predicted"/>
<dbReference type="PANTHER" id="PTHR30137:SF8">
    <property type="entry name" value="BLR5498 PROTEIN"/>
    <property type="match status" value="1"/>
</dbReference>
<evidence type="ECO:0000313" key="4">
    <source>
        <dbReference type="EMBL" id="VVE75218.1"/>
    </source>
</evidence>
<evidence type="ECO:0000313" key="5">
    <source>
        <dbReference type="Proteomes" id="UP000414136"/>
    </source>
</evidence>
<dbReference type="RefSeq" id="WP_246190421.1">
    <property type="nucleotide sequence ID" value="NZ_CABPSQ010000015.1"/>
</dbReference>
<keyword evidence="1" id="KW-0560">Oxidoreductase</keyword>
<organism evidence="4 5">
    <name type="scientific">Pandoraea captiosa</name>
    <dbReference type="NCBI Taxonomy" id="2508302"/>
    <lineage>
        <taxon>Bacteria</taxon>
        <taxon>Pseudomonadati</taxon>
        <taxon>Pseudomonadota</taxon>
        <taxon>Betaproteobacteria</taxon>
        <taxon>Burkholderiales</taxon>
        <taxon>Burkholderiaceae</taxon>
        <taxon>Pandoraea</taxon>
    </lineage>
</organism>
<name>A0A5E5APK9_9BURK</name>
<dbReference type="InterPro" id="IPR050766">
    <property type="entry name" value="Bact_Lucif_Oxidored"/>
</dbReference>
<protein>
    <submittedName>
        <fullName evidence="4">Luciferase</fullName>
    </submittedName>
</protein>
<dbReference type="InterPro" id="IPR011251">
    <property type="entry name" value="Luciferase-like_dom"/>
</dbReference>
<keyword evidence="5" id="KW-1185">Reference proteome</keyword>
<keyword evidence="2" id="KW-0503">Monooxygenase</keyword>
<dbReference type="EMBL" id="CABPSQ010000015">
    <property type="protein sequence ID" value="VVE75218.1"/>
    <property type="molecule type" value="Genomic_DNA"/>
</dbReference>
<dbReference type="GO" id="GO:0005829">
    <property type="term" value="C:cytosol"/>
    <property type="evidence" value="ECO:0007669"/>
    <property type="project" value="TreeGrafter"/>
</dbReference>
<gene>
    <name evidence="4" type="ORF">PCA31118_04945</name>
</gene>
<sequence length="384" mass="42421">MKFSVSLSMERFSPQDTMSDAVRNMLHLARIADEGGFETLWTAEHHTIECTISPNPFITLTWLSQHTEQIRLGTATIVAPYWSPIRLAGEAAMCDHLTGGRLEFGIARGAYQYEFDRMAGGIPQQEGVAYMKELVPAVKKLWEGDYAHDGHYWKFPLATSVPKPLQQPHPPIWVATRDPGSFDWAVGVGANILSTPLAAPVSEVAVLGEKFRKAVADHPERARPRFMMLRRTCVYDRAQDWEVAVRHSVDFGRTFENLMQNIGTVNNGFPEAVPYESVVGRANYDPAAIRENLMFGTPDEIVRKLEVYEAQGVDQFCLGLSFNLPFELQVKTLRLFIDEVMPHFAAREAQRAGQASAAAAGAAGAAAKQAESAVRPAAFASAGR</sequence>